<evidence type="ECO:0000313" key="2">
    <source>
        <dbReference type="Proteomes" id="UP000193560"/>
    </source>
</evidence>
<sequence length="162" mass="18471">MKLPASALALSGSHTHTTVILSSWILTNTKFTRDPHNEIAMQQPATAATCFFYRIDPNVAHLRATSRYFESGPISNQREDGYQSQQLTMKQTVRPWTMMMDVDRWLFWLASFPAHSSLVMRLSNRGITSYRMDDELGMNSSLPSRRNAYITTDGRGVFLFLS</sequence>
<accession>A0A1X2J022</accession>
<proteinExistence type="predicted"/>
<dbReference type="AlphaFoldDB" id="A0A1X2J022"/>
<organism evidence="1 2">
    <name type="scientific">Absidia repens</name>
    <dbReference type="NCBI Taxonomy" id="90262"/>
    <lineage>
        <taxon>Eukaryota</taxon>
        <taxon>Fungi</taxon>
        <taxon>Fungi incertae sedis</taxon>
        <taxon>Mucoromycota</taxon>
        <taxon>Mucoromycotina</taxon>
        <taxon>Mucoromycetes</taxon>
        <taxon>Mucorales</taxon>
        <taxon>Cunninghamellaceae</taxon>
        <taxon>Absidia</taxon>
    </lineage>
</organism>
<comment type="caution">
    <text evidence="1">The sequence shown here is derived from an EMBL/GenBank/DDBJ whole genome shotgun (WGS) entry which is preliminary data.</text>
</comment>
<reference evidence="1 2" key="1">
    <citation type="submission" date="2016-07" db="EMBL/GenBank/DDBJ databases">
        <title>Pervasive Adenine N6-methylation of Active Genes in Fungi.</title>
        <authorList>
            <consortium name="DOE Joint Genome Institute"/>
            <person name="Mondo S.J."/>
            <person name="Dannebaum R.O."/>
            <person name="Kuo R.C."/>
            <person name="Labutti K."/>
            <person name="Haridas S."/>
            <person name="Kuo A."/>
            <person name="Salamov A."/>
            <person name="Ahrendt S.R."/>
            <person name="Lipzen A."/>
            <person name="Sullivan W."/>
            <person name="Andreopoulos W.B."/>
            <person name="Clum A."/>
            <person name="Lindquist E."/>
            <person name="Daum C."/>
            <person name="Ramamoorthy G.K."/>
            <person name="Gryganskyi A."/>
            <person name="Culley D."/>
            <person name="Magnuson J.K."/>
            <person name="James T.Y."/>
            <person name="O'Malley M.A."/>
            <person name="Stajich J.E."/>
            <person name="Spatafora J.W."/>
            <person name="Visel A."/>
            <person name="Grigoriev I.V."/>
        </authorList>
    </citation>
    <scope>NUCLEOTIDE SEQUENCE [LARGE SCALE GENOMIC DNA]</scope>
    <source>
        <strain evidence="1 2">NRRL 1336</strain>
    </source>
</reference>
<protein>
    <submittedName>
        <fullName evidence="1">Uncharacterized protein</fullName>
    </submittedName>
</protein>
<dbReference type="EMBL" id="MCGE01000001">
    <property type="protein sequence ID" value="ORZ25187.1"/>
    <property type="molecule type" value="Genomic_DNA"/>
</dbReference>
<keyword evidence="2" id="KW-1185">Reference proteome</keyword>
<evidence type="ECO:0000313" key="1">
    <source>
        <dbReference type="EMBL" id="ORZ25187.1"/>
    </source>
</evidence>
<name>A0A1X2J022_9FUNG</name>
<gene>
    <name evidence="1" type="ORF">BCR42DRAFT_3289</name>
</gene>
<dbReference type="Proteomes" id="UP000193560">
    <property type="component" value="Unassembled WGS sequence"/>
</dbReference>